<proteinExistence type="predicted"/>
<dbReference type="WBParaSite" id="Csp11.Scaffold630.g22124.t1">
    <property type="protein sequence ID" value="Csp11.Scaffold630.g22124.t1"/>
    <property type="gene ID" value="Csp11.Scaffold630.g22124"/>
</dbReference>
<feature type="compositionally biased region" description="Low complexity" evidence="1">
    <location>
        <begin position="146"/>
        <end position="161"/>
    </location>
</feature>
<evidence type="ECO:0000256" key="2">
    <source>
        <dbReference type="SAM" id="SignalP"/>
    </source>
</evidence>
<keyword evidence="2" id="KW-0732">Signal</keyword>
<keyword evidence="3" id="KW-1185">Reference proteome</keyword>
<accession>A0A1I7V3V1</accession>
<evidence type="ECO:0000313" key="4">
    <source>
        <dbReference type="WBParaSite" id="Csp11.Scaffold630.g22124.t1"/>
    </source>
</evidence>
<feature type="compositionally biased region" description="Polar residues" evidence="1">
    <location>
        <begin position="173"/>
        <end position="204"/>
    </location>
</feature>
<feature type="region of interest" description="Disordered" evidence="1">
    <location>
        <begin position="238"/>
        <end position="262"/>
    </location>
</feature>
<evidence type="ECO:0000313" key="3">
    <source>
        <dbReference type="Proteomes" id="UP000095282"/>
    </source>
</evidence>
<organism evidence="3 4">
    <name type="scientific">Caenorhabditis tropicalis</name>
    <dbReference type="NCBI Taxonomy" id="1561998"/>
    <lineage>
        <taxon>Eukaryota</taxon>
        <taxon>Metazoa</taxon>
        <taxon>Ecdysozoa</taxon>
        <taxon>Nematoda</taxon>
        <taxon>Chromadorea</taxon>
        <taxon>Rhabditida</taxon>
        <taxon>Rhabditina</taxon>
        <taxon>Rhabditomorpha</taxon>
        <taxon>Rhabditoidea</taxon>
        <taxon>Rhabditidae</taxon>
        <taxon>Peloderinae</taxon>
        <taxon>Caenorhabditis</taxon>
    </lineage>
</organism>
<dbReference type="PROSITE" id="PS51257">
    <property type="entry name" value="PROKAR_LIPOPROTEIN"/>
    <property type="match status" value="1"/>
</dbReference>
<dbReference type="AlphaFoldDB" id="A0A1I7V3V1"/>
<feature type="signal peptide" evidence="2">
    <location>
        <begin position="1"/>
        <end position="18"/>
    </location>
</feature>
<sequence length="262" mass="28743">MGKLFLFSLCILVGCLSAGPLPSRKAYGPVFGCPLLCCLYWCPDLYDEFPQRAFARNGDPGEDYYNDYSTEDLSDAANHHNLTTEDFNELEADEKFEKVIKKLKSEEPKHRHKRSFIRPVNTTFISSNERTRIPITSTKKPVTSQAAASTLPLDTTTSPSKTTEKPEAPDATVASTTNLPNSTDCPKTTGNPSTTKALPTTNVITRRPILEHTPPFKLTTESPKITLKPIILPASPIKGPNHEPYEKLPTTATVKIGDPGAA</sequence>
<reference evidence="4" key="1">
    <citation type="submission" date="2016-11" db="UniProtKB">
        <authorList>
            <consortium name="WormBaseParasite"/>
        </authorList>
    </citation>
    <scope>IDENTIFICATION</scope>
</reference>
<feature type="compositionally biased region" description="Polar residues" evidence="1">
    <location>
        <begin position="128"/>
        <end position="145"/>
    </location>
</feature>
<name>A0A1I7V3V1_9PELO</name>
<protein>
    <submittedName>
        <fullName evidence="4">Uncharacterized protein</fullName>
    </submittedName>
</protein>
<feature type="chain" id="PRO_5009309881" evidence="2">
    <location>
        <begin position="19"/>
        <end position="262"/>
    </location>
</feature>
<evidence type="ECO:0000256" key="1">
    <source>
        <dbReference type="SAM" id="MobiDB-lite"/>
    </source>
</evidence>
<feature type="region of interest" description="Disordered" evidence="1">
    <location>
        <begin position="128"/>
        <end position="221"/>
    </location>
</feature>
<dbReference type="Proteomes" id="UP000095282">
    <property type="component" value="Unplaced"/>
</dbReference>